<dbReference type="InterPro" id="IPR012337">
    <property type="entry name" value="RNaseH-like_sf"/>
</dbReference>
<dbReference type="Pfam" id="PF00075">
    <property type="entry name" value="RNase_H"/>
    <property type="match status" value="1"/>
</dbReference>
<protein>
    <recommendedName>
        <fullName evidence="1">RNase H type-1 domain-containing protein</fullName>
    </recommendedName>
</protein>
<dbReference type="EMBL" id="PQFF01000063">
    <property type="protein sequence ID" value="RHZ85436.1"/>
    <property type="molecule type" value="Genomic_DNA"/>
</dbReference>
<dbReference type="GO" id="GO:0003676">
    <property type="term" value="F:nucleic acid binding"/>
    <property type="evidence" value="ECO:0007669"/>
    <property type="project" value="InterPro"/>
</dbReference>
<name>A0A397JHK7_9GLOM</name>
<gene>
    <name evidence="2" type="ORF">Glove_66g100</name>
</gene>
<dbReference type="InterPro" id="IPR002156">
    <property type="entry name" value="RNaseH_domain"/>
</dbReference>
<dbReference type="AlphaFoldDB" id="A0A397JHK7"/>
<evidence type="ECO:0000259" key="1">
    <source>
        <dbReference type="Pfam" id="PF00075"/>
    </source>
</evidence>
<comment type="caution">
    <text evidence="2">The sequence shown here is derived from an EMBL/GenBank/DDBJ whole genome shotgun (WGS) entry which is preliminary data.</text>
</comment>
<dbReference type="InterPro" id="IPR036397">
    <property type="entry name" value="RNaseH_sf"/>
</dbReference>
<feature type="domain" description="RNase H type-1" evidence="1">
    <location>
        <begin position="72"/>
        <end position="189"/>
    </location>
</feature>
<dbReference type="Gene3D" id="3.30.420.10">
    <property type="entry name" value="Ribonuclease H-like superfamily/Ribonuclease H"/>
    <property type="match status" value="1"/>
</dbReference>
<organism evidence="2 3">
    <name type="scientific">Diversispora epigaea</name>
    <dbReference type="NCBI Taxonomy" id="1348612"/>
    <lineage>
        <taxon>Eukaryota</taxon>
        <taxon>Fungi</taxon>
        <taxon>Fungi incertae sedis</taxon>
        <taxon>Mucoromycota</taxon>
        <taxon>Glomeromycotina</taxon>
        <taxon>Glomeromycetes</taxon>
        <taxon>Diversisporales</taxon>
        <taxon>Diversisporaceae</taxon>
        <taxon>Diversispora</taxon>
    </lineage>
</organism>
<evidence type="ECO:0000313" key="3">
    <source>
        <dbReference type="Proteomes" id="UP000266861"/>
    </source>
</evidence>
<dbReference type="OrthoDB" id="411823at2759"/>
<accession>A0A397JHK7</accession>
<dbReference type="Proteomes" id="UP000266861">
    <property type="component" value="Unassembled WGS sequence"/>
</dbReference>
<proteinExistence type="predicted"/>
<sequence>MNVKDLYRATAIMKNYEEDVQENDTLNIPLNIIDEEDNQRKSEYHEIQKWINCEDENIRELIYIKEKLKNKKQVKVYTDGSLETTLTENIMGFGWVIPEVKDYERLTFRGNIKNFPSSTRAELMTIFTALIVMPKRSKVIIYTDSACAIQNIKIITKQINTRKIWTENKNPVILQMINDIVQERRLKIICHKAKHTQEINTMKSRTP</sequence>
<dbReference type="GO" id="GO:0004523">
    <property type="term" value="F:RNA-DNA hybrid ribonuclease activity"/>
    <property type="evidence" value="ECO:0007669"/>
    <property type="project" value="InterPro"/>
</dbReference>
<evidence type="ECO:0000313" key="2">
    <source>
        <dbReference type="EMBL" id="RHZ85436.1"/>
    </source>
</evidence>
<reference evidence="2 3" key="1">
    <citation type="submission" date="2018-08" db="EMBL/GenBank/DDBJ databases">
        <title>Genome and evolution of the arbuscular mycorrhizal fungus Diversispora epigaea (formerly Glomus versiforme) and its bacterial endosymbionts.</title>
        <authorList>
            <person name="Sun X."/>
            <person name="Fei Z."/>
            <person name="Harrison M."/>
        </authorList>
    </citation>
    <scope>NUCLEOTIDE SEQUENCE [LARGE SCALE GENOMIC DNA]</scope>
    <source>
        <strain evidence="2 3">IT104</strain>
    </source>
</reference>
<keyword evidence="3" id="KW-1185">Reference proteome</keyword>
<dbReference type="SUPFAM" id="SSF53098">
    <property type="entry name" value="Ribonuclease H-like"/>
    <property type="match status" value="1"/>
</dbReference>